<feature type="region of interest" description="Disordered" evidence="1">
    <location>
        <begin position="37"/>
        <end position="91"/>
    </location>
</feature>
<dbReference type="Proteomes" id="UP000193498">
    <property type="component" value="Unassembled WGS sequence"/>
</dbReference>
<evidence type="ECO:0000256" key="1">
    <source>
        <dbReference type="SAM" id="MobiDB-lite"/>
    </source>
</evidence>
<dbReference type="AlphaFoldDB" id="A0A1Y1XGU0"/>
<sequence length="91" mass="10029">MMKSIVARTSRQVTGQTGRIARQGEFVDPKAAIAMMKKTQRTRESFRAGSSTIEERFSGEISAQIERGTAPSAVSADPKDEMWSPLRSNKP</sequence>
<dbReference type="EMBL" id="MCFE01000599">
    <property type="protein sequence ID" value="ORX84978.1"/>
    <property type="molecule type" value="Genomic_DNA"/>
</dbReference>
<accession>A0A1Y1XGU0</accession>
<protein>
    <submittedName>
        <fullName evidence="2">Uncharacterized protein</fullName>
    </submittedName>
</protein>
<proteinExistence type="predicted"/>
<organism evidence="2 3">
    <name type="scientific">Basidiobolus meristosporus CBS 931.73</name>
    <dbReference type="NCBI Taxonomy" id="1314790"/>
    <lineage>
        <taxon>Eukaryota</taxon>
        <taxon>Fungi</taxon>
        <taxon>Fungi incertae sedis</taxon>
        <taxon>Zoopagomycota</taxon>
        <taxon>Entomophthoromycotina</taxon>
        <taxon>Basidiobolomycetes</taxon>
        <taxon>Basidiobolales</taxon>
        <taxon>Basidiobolaceae</taxon>
        <taxon>Basidiobolus</taxon>
    </lineage>
</organism>
<name>A0A1Y1XGU0_9FUNG</name>
<reference evidence="2 3" key="1">
    <citation type="submission" date="2016-07" db="EMBL/GenBank/DDBJ databases">
        <title>Pervasive Adenine N6-methylation of Active Genes in Fungi.</title>
        <authorList>
            <consortium name="DOE Joint Genome Institute"/>
            <person name="Mondo S.J."/>
            <person name="Dannebaum R.O."/>
            <person name="Kuo R.C."/>
            <person name="Labutti K."/>
            <person name="Haridas S."/>
            <person name="Kuo A."/>
            <person name="Salamov A."/>
            <person name="Ahrendt S.R."/>
            <person name="Lipzen A."/>
            <person name="Sullivan W."/>
            <person name="Andreopoulos W.B."/>
            <person name="Clum A."/>
            <person name="Lindquist E."/>
            <person name="Daum C."/>
            <person name="Ramamoorthy G.K."/>
            <person name="Gryganskyi A."/>
            <person name="Culley D."/>
            <person name="Magnuson J.K."/>
            <person name="James T.Y."/>
            <person name="O'Malley M.A."/>
            <person name="Stajich J.E."/>
            <person name="Spatafora J.W."/>
            <person name="Visel A."/>
            <person name="Grigoriev I.V."/>
        </authorList>
    </citation>
    <scope>NUCLEOTIDE SEQUENCE [LARGE SCALE GENOMIC DNA]</scope>
    <source>
        <strain evidence="2 3">CBS 931.73</strain>
    </source>
</reference>
<evidence type="ECO:0000313" key="2">
    <source>
        <dbReference type="EMBL" id="ORX84978.1"/>
    </source>
</evidence>
<comment type="caution">
    <text evidence="2">The sequence shown here is derived from an EMBL/GenBank/DDBJ whole genome shotgun (WGS) entry which is preliminary data.</text>
</comment>
<keyword evidence="3" id="KW-1185">Reference proteome</keyword>
<feature type="region of interest" description="Disordered" evidence="1">
    <location>
        <begin position="1"/>
        <end position="22"/>
    </location>
</feature>
<gene>
    <name evidence="2" type="ORF">K493DRAFT_320032</name>
</gene>
<dbReference type="InParanoid" id="A0A1Y1XGU0"/>
<feature type="compositionally biased region" description="Polar residues" evidence="1">
    <location>
        <begin position="7"/>
        <end position="17"/>
    </location>
</feature>
<evidence type="ECO:0000313" key="3">
    <source>
        <dbReference type="Proteomes" id="UP000193498"/>
    </source>
</evidence>